<proteinExistence type="predicted"/>
<dbReference type="AlphaFoldDB" id="A0A139HFB8"/>
<protein>
    <submittedName>
        <fullName evidence="3">Uncharacterized protein</fullName>
    </submittedName>
</protein>
<evidence type="ECO:0000256" key="1">
    <source>
        <dbReference type="SAM" id="MobiDB-lite"/>
    </source>
</evidence>
<keyword evidence="2" id="KW-0472">Membrane</keyword>
<evidence type="ECO:0000313" key="3">
    <source>
        <dbReference type="EMBL" id="KXT01092.1"/>
    </source>
</evidence>
<name>A0A139HFB8_9PEZI</name>
<keyword evidence="2" id="KW-1133">Transmembrane helix</keyword>
<reference evidence="3 4" key="1">
    <citation type="submission" date="2015-07" db="EMBL/GenBank/DDBJ databases">
        <title>Comparative genomics of the Sigatoka disease complex on banana suggests a link between parallel evolutionary changes in Pseudocercospora fijiensis and Pseudocercospora eumusae and increased virulence on the banana host.</title>
        <authorList>
            <person name="Chang T.-C."/>
            <person name="Salvucci A."/>
            <person name="Crous P.W."/>
            <person name="Stergiopoulos I."/>
        </authorList>
    </citation>
    <scope>NUCLEOTIDE SEQUENCE [LARGE SCALE GENOMIC DNA]</scope>
    <source>
        <strain evidence="3 4">CBS 114824</strain>
    </source>
</reference>
<evidence type="ECO:0000256" key="2">
    <source>
        <dbReference type="SAM" id="Phobius"/>
    </source>
</evidence>
<evidence type="ECO:0000313" key="4">
    <source>
        <dbReference type="Proteomes" id="UP000070133"/>
    </source>
</evidence>
<feature type="region of interest" description="Disordered" evidence="1">
    <location>
        <begin position="1"/>
        <end position="48"/>
    </location>
</feature>
<accession>A0A139HFB8</accession>
<dbReference type="Proteomes" id="UP000070133">
    <property type="component" value="Unassembled WGS sequence"/>
</dbReference>
<keyword evidence="2" id="KW-0812">Transmembrane</keyword>
<comment type="caution">
    <text evidence="3">The sequence shown here is derived from an EMBL/GenBank/DDBJ whole genome shotgun (WGS) entry which is preliminary data.</text>
</comment>
<sequence length="100" mass="11249">MPPANNTRTRKRTIPEPPLPTPPHSTTTVNTSPSEREPPIVTAQHPADDRNLTFEMTTDQYKNLLILVLLGIMLSFLAAAIHQAGYEKGVRDCRFRKRAK</sequence>
<organism evidence="3 4">
    <name type="scientific">Pseudocercospora eumusae</name>
    <dbReference type="NCBI Taxonomy" id="321146"/>
    <lineage>
        <taxon>Eukaryota</taxon>
        <taxon>Fungi</taxon>
        <taxon>Dikarya</taxon>
        <taxon>Ascomycota</taxon>
        <taxon>Pezizomycotina</taxon>
        <taxon>Dothideomycetes</taxon>
        <taxon>Dothideomycetidae</taxon>
        <taxon>Mycosphaerellales</taxon>
        <taxon>Mycosphaerellaceae</taxon>
        <taxon>Pseudocercospora</taxon>
    </lineage>
</organism>
<gene>
    <name evidence="3" type="ORF">AC578_4125</name>
</gene>
<dbReference type="EMBL" id="LFZN01000062">
    <property type="protein sequence ID" value="KXT01092.1"/>
    <property type="molecule type" value="Genomic_DNA"/>
</dbReference>
<feature type="transmembrane region" description="Helical" evidence="2">
    <location>
        <begin position="64"/>
        <end position="86"/>
    </location>
</feature>
<keyword evidence="4" id="KW-1185">Reference proteome</keyword>